<dbReference type="Proteomes" id="UP000298030">
    <property type="component" value="Unassembled WGS sequence"/>
</dbReference>
<organism evidence="2 4">
    <name type="scientific">Coprinellus micaceus</name>
    <name type="common">Glistening ink-cap mushroom</name>
    <name type="synonym">Coprinus micaceus</name>
    <dbReference type="NCBI Taxonomy" id="71717"/>
    <lineage>
        <taxon>Eukaryota</taxon>
        <taxon>Fungi</taxon>
        <taxon>Dikarya</taxon>
        <taxon>Basidiomycota</taxon>
        <taxon>Agaricomycotina</taxon>
        <taxon>Agaricomycetes</taxon>
        <taxon>Agaricomycetidae</taxon>
        <taxon>Agaricales</taxon>
        <taxon>Agaricineae</taxon>
        <taxon>Psathyrellaceae</taxon>
        <taxon>Coprinellus</taxon>
    </lineage>
</organism>
<reference evidence="2 4" key="1">
    <citation type="journal article" date="2019" name="Nat. Ecol. Evol.">
        <title>Megaphylogeny resolves global patterns of mushroom evolution.</title>
        <authorList>
            <person name="Varga T."/>
            <person name="Krizsan K."/>
            <person name="Foldi C."/>
            <person name="Dima B."/>
            <person name="Sanchez-Garcia M."/>
            <person name="Sanchez-Ramirez S."/>
            <person name="Szollosi G.J."/>
            <person name="Szarkandi J.G."/>
            <person name="Papp V."/>
            <person name="Albert L."/>
            <person name="Andreopoulos W."/>
            <person name="Angelini C."/>
            <person name="Antonin V."/>
            <person name="Barry K.W."/>
            <person name="Bougher N.L."/>
            <person name="Buchanan P."/>
            <person name="Buyck B."/>
            <person name="Bense V."/>
            <person name="Catcheside P."/>
            <person name="Chovatia M."/>
            <person name="Cooper J."/>
            <person name="Damon W."/>
            <person name="Desjardin D."/>
            <person name="Finy P."/>
            <person name="Geml J."/>
            <person name="Haridas S."/>
            <person name="Hughes K."/>
            <person name="Justo A."/>
            <person name="Karasinski D."/>
            <person name="Kautmanova I."/>
            <person name="Kiss B."/>
            <person name="Kocsube S."/>
            <person name="Kotiranta H."/>
            <person name="LaButti K.M."/>
            <person name="Lechner B.E."/>
            <person name="Liimatainen K."/>
            <person name="Lipzen A."/>
            <person name="Lukacs Z."/>
            <person name="Mihaltcheva S."/>
            <person name="Morgado L.N."/>
            <person name="Niskanen T."/>
            <person name="Noordeloos M.E."/>
            <person name="Ohm R.A."/>
            <person name="Ortiz-Santana B."/>
            <person name="Ovrebo C."/>
            <person name="Racz N."/>
            <person name="Riley R."/>
            <person name="Savchenko A."/>
            <person name="Shiryaev A."/>
            <person name="Soop K."/>
            <person name="Spirin V."/>
            <person name="Szebenyi C."/>
            <person name="Tomsovsky M."/>
            <person name="Tulloss R.E."/>
            <person name="Uehling J."/>
            <person name="Grigoriev I.V."/>
            <person name="Vagvolgyi C."/>
            <person name="Papp T."/>
            <person name="Martin F.M."/>
            <person name="Miettinen O."/>
            <person name="Hibbett D.S."/>
            <person name="Nagy L.G."/>
        </authorList>
    </citation>
    <scope>NUCLEOTIDE SEQUENCE [LARGE SCALE GENOMIC DNA]</scope>
    <source>
        <strain evidence="2 4">FP101781</strain>
    </source>
</reference>
<feature type="region of interest" description="Disordered" evidence="1">
    <location>
        <begin position="1"/>
        <end position="106"/>
    </location>
</feature>
<evidence type="ECO:0000313" key="4">
    <source>
        <dbReference type="Proteomes" id="UP000298030"/>
    </source>
</evidence>
<dbReference type="EMBL" id="QPFP01000005">
    <property type="protein sequence ID" value="TEB36942.1"/>
    <property type="molecule type" value="Genomic_DNA"/>
</dbReference>
<evidence type="ECO:0000313" key="3">
    <source>
        <dbReference type="EMBL" id="TEB36942.1"/>
    </source>
</evidence>
<feature type="compositionally biased region" description="Polar residues" evidence="1">
    <location>
        <begin position="23"/>
        <end position="41"/>
    </location>
</feature>
<keyword evidence="4" id="KW-1185">Reference proteome</keyword>
<name>A0A4Y7TRW8_COPMI</name>
<dbReference type="EMBL" id="QPFP01000005">
    <property type="protein sequence ID" value="TEB36916.1"/>
    <property type="molecule type" value="Genomic_DNA"/>
</dbReference>
<evidence type="ECO:0000313" key="2">
    <source>
        <dbReference type="EMBL" id="TEB36916.1"/>
    </source>
</evidence>
<protein>
    <submittedName>
        <fullName evidence="2">Uncharacterized protein</fullName>
    </submittedName>
</protein>
<evidence type="ECO:0000256" key="1">
    <source>
        <dbReference type="SAM" id="MobiDB-lite"/>
    </source>
</evidence>
<comment type="caution">
    <text evidence="2">The sequence shown here is derived from an EMBL/GenBank/DDBJ whole genome shotgun (WGS) entry which is preliminary data.</text>
</comment>
<proteinExistence type="predicted"/>
<dbReference type="AlphaFoldDB" id="A0A4Y7TRW8"/>
<gene>
    <name evidence="2" type="ORF">FA13DRAFT_1090878</name>
    <name evidence="3" type="ORF">FA13DRAFT_1090933</name>
</gene>
<feature type="compositionally biased region" description="Basic and acidic residues" evidence="1">
    <location>
        <begin position="50"/>
        <end position="78"/>
    </location>
</feature>
<sequence length="139" mass="15016">MNGYAREEGGGRGWGPVTMKQRGGSSAQRQTPTSLKSTTPGKSGRVRGIPAREESQEGETSRREMIRGTSGRGREAGDACKSSSQFGVLRSDECEGRSSAQGDGSVDEDLRTEWRVRYGSKRMRGGIMKKVNGEGDIPM</sequence>
<accession>A0A4Y7TRW8</accession>
<feature type="compositionally biased region" description="Basic and acidic residues" evidence="1">
    <location>
        <begin position="1"/>
        <end position="10"/>
    </location>
</feature>